<dbReference type="InterPro" id="IPR043504">
    <property type="entry name" value="Peptidase_S1_PA_chymotrypsin"/>
</dbReference>
<evidence type="ECO:0000313" key="3">
    <source>
        <dbReference type="Proteomes" id="UP001529510"/>
    </source>
</evidence>
<sequence length="52" mass="5921">VVGAHDLRKSETFTRIRVKNYIPHPNYNATTLQNDIMLLMVTSCTQETVAQT</sequence>
<protein>
    <recommendedName>
        <fullName evidence="1">Peptidase S1 domain-containing protein</fullName>
    </recommendedName>
</protein>
<reference evidence="2 3" key="1">
    <citation type="submission" date="2024-05" db="EMBL/GenBank/DDBJ databases">
        <title>Genome sequencing and assembly of Indian major carp, Cirrhinus mrigala (Hamilton, 1822).</title>
        <authorList>
            <person name="Mohindra V."/>
            <person name="Chowdhury L.M."/>
            <person name="Lal K."/>
            <person name="Jena J.K."/>
        </authorList>
    </citation>
    <scope>NUCLEOTIDE SEQUENCE [LARGE SCALE GENOMIC DNA]</scope>
    <source>
        <strain evidence="2">CM1030</strain>
        <tissue evidence="2">Blood</tissue>
    </source>
</reference>
<comment type="caution">
    <text evidence="2">The sequence shown here is derived from an EMBL/GenBank/DDBJ whole genome shotgun (WGS) entry which is preliminary data.</text>
</comment>
<name>A0ABD0NG53_CIRMR</name>
<dbReference type="InterPro" id="IPR001254">
    <property type="entry name" value="Trypsin_dom"/>
</dbReference>
<proteinExistence type="predicted"/>
<dbReference type="Pfam" id="PF00089">
    <property type="entry name" value="Trypsin"/>
    <property type="match status" value="1"/>
</dbReference>
<feature type="domain" description="Peptidase S1" evidence="1">
    <location>
        <begin position="1"/>
        <end position="44"/>
    </location>
</feature>
<evidence type="ECO:0000313" key="2">
    <source>
        <dbReference type="EMBL" id="KAL0160272.1"/>
    </source>
</evidence>
<dbReference type="Proteomes" id="UP001529510">
    <property type="component" value="Unassembled WGS sequence"/>
</dbReference>
<evidence type="ECO:0000259" key="1">
    <source>
        <dbReference type="Pfam" id="PF00089"/>
    </source>
</evidence>
<dbReference type="Gene3D" id="2.40.10.10">
    <property type="entry name" value="Trypsin-like serine proteases"/>
    <property type="match status" value="1"/>
</dbReference>
<gene>
    <name evidence="2" type="ORF">M9458_043997</name>
</gene>
<dbReference type="InterPro" id="IPR009003">
    <property type="entry name" value="Peptidase_S1_PA"/>
</dbReference>
<feature type="non-terminal residue" evidence="2">
    <location>
        <position position="1"/>
    </location>
</feature>
<keyword evidence="3" id="KW-1185">Reference proteome</keyword>
<dbReference type="EMBL" id="JAMKFB020000022">
    <property type="protein sequence ID" value="KAL0160272.1"/>
    <property type="molecule type" value="Genomic_DNA"/>
</dbReference>
<organism evidence="2 3">
    <name type="scientific">Cirrhinus mrigala</name>
    <name type="common">Mrigala</name>
    <dbReference type="NCBI Taxonomy" id="683832"/>
    <lineage>
        <taxon>Eukaryota</taxon>
        <taxon>Metazoa</taxon>
        <taxon>Chordata</taxon>
        <taxon>Craniata</taxon>
        <taxon>Vertebrata</taxon>
        <taxon>Euteleostomi</taxon>
        <taxon>Actinopterygii</taxon>
        <taxon>Neopterygii</taxon>
        <taxon>Teleostei</taxon>
        <taxon>Ostariophysi</taxon>
        <taxon>Cypriniformes</taxon>
        <taxon>Cyprinidae</taxon>
        <taxon>Labeoninae</taxon>
        <taxon>Labeonini</taxon>
        <taxon>Cirrhinus</taxon>
    </lineage>
</organism>
<accession>A0ABD0NG53</accession>
<dbReference type="SUPFAM" id="SSF50494">
    <property type="entry name" value="Trypsin-like serine proteases"/>
    <property type="match status" value="1"/>
</dbReference>
<dbReference type="AlphaFoldDB" id="A0ABD0NG53"/>